<name>A0A9P5V6Z6_9FUNG</name>
<keyword evidence="5" id="KW-1185">Reference proteome</keyword>
<keyword evidence="2" id="KW-1133">Transmembrane helix</keyword>
<evidence type="ECO:0000256" key="2">
    <source>
        <dbReference type="SAM" id="Phobius"/>
    </source>
</evidence>
<evidence type="ECO:0000313" key="4">
    <source>
        <dbReference type="EMBL" id="KAF9142902.1"/>
    </source>
</evidence>
<dbReference type="OrthoDB" id="2422034at2759"/>
<evidence type="ECO:0008006" key="6">
    <source>
        <dbReference type="Google" id="ProtNLM"/>
    </source>
</evidence>
<proteinExistence type="predicted"/>
<accession>A0A9P5V6Z6</accession>
<comment type="caution">
    <text evidence="4">The sequence shown here is derived from an EMBL/GenBank/DDBJ whole genome shotgun (WGS) entry which is preliminary data.</text>
</comment>
<feature type="signal peptide" evidence="3">
    <location>
        <begin position="1"/>
        <end position="18"/>
    </location>
</feature>
<evidence type="ECO:0000256" key="3">
    <source>
        <dbReference type="SAM" id="SignalP"/>
    </source>
</evidence>
<dbReference type="EMBL" id="JAAAUQ010001099">
    <property type="protein sequence ID" value="KAF9142902.1"/>
    <property type="molecule type" value="Genomic_DNA"/>
</dbReference>
<reference evidence="4" key="1">
    <citation type="journal article" date="2020" name="Fungal Divers.">
        <title>Resolving the Mortierellaceae phylogeny through synthesis of multi-gene phylogenetics and phylogenomics.</title>
        <authorList>
            <person name="Vandepol N."/>
            <person name="Liber J."/>
            <person name="Desiro A."/>
            <person name="Na H."/>
            <person name="Kennedy M."/>
            <person name="Barry K."/>
            <person name="Grigoriev I.V."/>
            <person name="Miller A.N."/>
            <person name="O'Donnell K."/>
            <person name="Stajich J.E."/>
            <person name="Bonito G."/>
        </authorList>
    </citation>
    <scope>NUCLEOTIDE SEQUENCE</scope>
    <source>
        <strain evidence="4">NRRL 6426</strain>
    </source>
</reference>
<keyword evidence="2" id="KW-0812">Transmembrane</keyword>
<evidence type="ECO:0000256" key="1">
    <source>
        <dbReference type="SAM" id="MobiDB-lite"/>
    </source>
</evidence>
<keyword evidence="3" id="KW-0732">Signal</keyword>
<evidence type="ECO:0000313" key="5">
    <source>
        <dbReference type="Proteomes" id="UP000748756"/>
    </source>
</evidence>
<sequence length="192" mass="19302">MKIAVAVATLALAASVSAQAIGPVDPAKLPTGWCSMYVGTCEESTILTECGANSTYTAHCVSTFSLDKVCTSFSVSCVCTPKAGGDQKDVSAKALNETVTTMPGMCDNLSFAKNTTNPGVISGDYLPNGKRPTSTANVTSPVTNPSKTASSGGATSPTTTPGNDKSAASALQMALPTVALVAISMGLAMIPL</sequence>
<keyword evidence="2" id="KW-0472">Membrane</keyword>
<organism evidence="4 5">
    <name type="scientific">Linnemannia schmuckeri</name>
    <dbReference type="NCBI Taxonomy" id="64567"/>
    <lineage>
        <taxon>Eukaryota</taxon>
        <taxon>Fungi</taxon>
        <taxon>Fungi incertae sedis</taxon>
        <taxon>Mucoromycota</taxon>
        <taxon>Mortierellomycotina</taxon>
        <taxon>Mortierellomycetes</taxon>
        <taxon>Mortierellales</taxon>
        <taxon>Mortierellaceae</taxon>
        <taxon>Linnemannia</taxon>
    </lineage>
</organism>
<protein>
    <recommendedName>
        <fullName evidence="6">Extracellular membrane protein CFEM domain-containing protein</fullName>
    </recommendedName>
</protein>
<dbReference type="AlphaFoldDB" id="A0A9P5V6Z6"/>
<feature type="region of interest" description="Disordered" evidence="1">
    <location>
        <begin position="122"/>
        <end position="166"/>
    </location>
</feature>
<gene>
    <name evidence="4" type="ORF">BG015_000602</name>
</gene>
<feature type="compositionally biased region" description="Low complexity" evidence="1">
    <location>
        <begin position="148"/>
        <end position="162"/>
    </location>
</feature>
<feature type="compositionally biased region" description="Polar residues" evidence="1">
    <location>
        <begin position="131"/>
        <end position="147"/>
    </location>
</feature>
<dbReference type="Proteomes" id="UP000748756">
    <property type="component" value="Unassembled WGS sequence"/>
</dbReference>
<feature type="chain" id="PRO_5040305695" description="Extracellular membrane protein CFEM domain-containing protein" evidence="3">
    <location>
        <begin position="19"/>
        <end position="192"/>
    </location>
</feature>
<feature type="transmembrane region" description="Helical" evidence="2">
    <location>
        <begin position="170"/>
        <end position="190"/>
    </location>
</feature>